<evidence type="ECO:0000256" key="6">
    <source>
        <dbReference type="ARBA" id="ARBA00023125"/>
    </source>
</evidence>
<evidence type="ECO:0000313" key="13">
    <source>
        <dbReference type="EMBL" id="JAD75084.1"/>
    </source>
</evidence>
<keyword evidence="9" id="KW-0539">Nucleus</keyword>
<feature type="domain" description="PHD-type" evidence="12">
    <location>
        <begin position="161"/>
        <end position="218"/>
    </location>
</feature>
<dbReference type="Pfam" id="PF00628">
    <property type="entry name" value="PHD"/>
    <property type="match status" value="1"/>
</dbReference>
<dbReference type="PROSITE" id="PS01359">
    <property type="entry name" value="ZF_PHD_1"/>
    <property type="match status" value="1"/>
</dbReference>
<evidence type="ECO:0000256" key="11">
    <source>
        <dbReference type="SAM" id="MobiDB-lite"/>
    </source>
</evidence>
<keyword evidence="8" id="KW-0804">Transcription</keyword>
<dbReference type="InterPro" id="IPR019787">
    <property type="entry name" value="Znf_PHD-finger"/>
</dbReference>
<dbReference type="SUPFAM" id="SSF57903">
    <property type="entry name" value="FYVE/PHD zinc finger"/>
    <property type="match status" value="1"/>
</dbReference>
<dbReference type="GO" id="GO:0005634">
    <property type="term" value="C:nucleus"/>
    <property type="evidence" value="ECO:0007669"/>
    <property type="project" value="UniProtKB-SubCell"/>
</dbReference>
<evidence type="ECO:0000256" key="3">
    <source>
        <dbReference type="ARBA" id="ARBA00022771"/>
    </source>
</evidence>
<feature type="region of interest" description="Disordered" evidence="11">
    <location>
        <begin position="38"/>
        <end position="70"/>
    </location>
</feature>
<evidence type="ECO:0000256" key="4">
    <source>
        <dbReference type="ARBA" id="ARBA00022833"/>
    </source>
</evidence>
<dbReference type="InterPro" id="IPR001965">
    <property type="entry name" value="Znf_PHD"/>
</dbReference>
<keyword evidence="7" id="KW-0371">Homeobox</keyword>
<dbReference type="PROSITE" id="PS50016">
    <property type="entry name" value="ZF_PHD_2"/>
    <property type="match status" value="1"/>
</dbReference>
<evidence type="ECO:0000256" key="2">
    <source>
        <dbReference type="ARBA" id="ARBA00022723"/>
    </source>
</evidence>
<dbReference type="FunFam" id="3.30.40.10:FF:000433">
    <property type="entry name" value="Putative homeodomain-like transcription factor superfamily protein"/>
    <property type="match status" value="1"/>
</dbReference>
<feature type="compositionally biased region" description="Acidic residues" evidence="11">
    <location>
        <begin position="325"/>
        <end position="335"/>
    </location>
</feature>
<dbReference type="AlphaFoldDB" id="A0A0A9CFL1"/>
<dbReference type="GO" id="GO:0008270">
    <property type="term" value="F:zinc ion binding"/>
    <property type="evidence" value="ECO:0007669"/>
    <property type="project" value="UniProtKB-KW"/>
</dbReference>
<dbReference type="InterPro" id="IPR011011">
    <property type="entry name" value="Znf_FYVE_PHD"/>
</dbReference>
<dbReference type="InterPro" id="IPR019786">
    <property type="entry name" value="Zinc_finger_PHD-type_CS"/>
</dbReference>
<keyword evidence="3 10" id="KW-0863">Zinc-finger</keyword>
<dbReference type="InterPro" id="IPR013083">
    <property type="entry name" value="Znf_RING/FYVE/PHD"/>
</dbReference>
<organism evidence="13">
    <name type="scientific">Arundo donax</name>
    <name type="common">Giant reed</name>
    <name type="synonym">Donax arundinaceus</name>
    <dbReference type="NCBI Taxonomy" id="35708"/>
    <lineage>
        <taxon>Eukaryota</taxon>
        <taxon>Viridiplantae</taxon>
        <taxon>Streptophyta</taxon>
        <taxon>Embryophyta</taxon>
        <taxon>Tracheophyta</taxon>
        <taxon>Spermatophyta</taxon>
        <taxon>Magnoliopsida</taxon>
        <taxon>Liliopsida</taxon>
        <taxon>Poales</taxon>
        <taxon>Poaceae</taxon>
        <taxon>PACMAD clade</taxon>
        <taxon>Arundinoideae</taxon>
        <taxon>Arundineae</taxon>
        <taxon>Arundo</taxon>
    </lineage>
</organism>
<keyword evidence="5" id="KW-0805">Transcription regulation</keyword>
<evidence type="ECO:0000256" key="1">
    <source>
        <dbReference type="ARBA" id="ARBA00004123"/>
    </source>
</evidence>
<keyword evidence="4" id="KW-0862">Zinc</keyword>
<accession>A0A0A9CFL1</accession>
<evidence type="ECO:0000259" key="12">
    <source>
        <dbReference type="PROSITE" id="PS50016"/>
    </source>
</evidence>
<protein>
    <recommendedName>
        <fullName evidence="12">PHD-type domain-containing protein</fullName>
    </recommendedName>
</protein>
<reference evidence="13" key="1">
    <citation type="submission" date="2014-09" db="EMBL/GenBank/DDBJ databases">
        <authorList>
            <person name="Magalhaes I.L.F."/>
            <person name="Oliveira U."/>
            <person name="Santos F.R."/>
            <person name="Vidigal T.H.D.A."/>
            <person name="Brescovit A.D."/>
            <person name="Santos A.J."/>
        </authorList>
    </citation>
    <scope>NUCLEOTIDE SEQUENCE</scope>
    <source>
        <tissue evidence="13">Shoot tissue taken approximately 20 cm above the soil surface</tissue>
    </source>
</reference>
<evidence type="ECO:0000256" key="10">
    <source>
        <dbReference type="PROSITE-ProRule" id="PRU00146"/>
    </source>
</evidence>
<comment type="subcellular location">
    <subcellularLocation>
        <location evidence="1">Nucleus</location>
    </subcellularLocation>
</comment>
<evidence type="ECO:0000256" key="9">
    <source>
        <dbReference type="ARBA" id="ARBA00023242"/>
    </source>
</evidence>
<dbReference type="InterPro" id="IPR045876">
    <property type="entry name" value="PRHA-like_PHD-finger"/>
</dbReference>
<dbReference type="SMART" id="SM00249">
    <property type="entry name" value="PHD"/>
    <property type="match status" value="1"/>
</dbReference>
<dbReference type="CDD" id="cd15504">
    <property type="entry name" value="PHD_PRHA_like"/>
    <property type="match status" value="1"/>
</dbReference>
<sequence length="412" mass="46613">MIVLLFYQLREKGKVAHPQRRIVRRLVSGCFAPLQKKNEARNEPLNDSTSAQPVVRKRKSGRRSKDHSPKKDYLKICQRVRYVLNRMNYEQSLVQAYASEGWKGQSLEKIRPEKELERAKEEILRCKLRIREAFQNMDSVLSEGKLEESLFDSAGEISSEDIFCAICGSKDVTLQNDIVLCDGACDRGFHQNCLNPPLLTEDIPPGDEGWLCPPCVCKMECIEALNELQGSKLSIHDLWEEVFPEAASLANGSKQVGPSNLPADDPEDNDYNPALAEEHMVNEGRSSAEDEDKVDDRDLPSEDSEDDDFDPSVPDSSEGQKNESNLEDSDFTSDSDDFCAEIAKSHGHDEVLISPLSKVIDHTHRMKNSAVDNHCNEENSNHVFMETELDQEMVLPVSSRRQVERLDYKKTV</sequence>
<proteinExistence type="predicted"/>
<dbReference type="GO" id="GO:0003677">
    <property type="term" value="F:DNA binding"/>
    <property type="evidence" value="ECO:0007669"/>
    <property type="project" value="UniProtKB-KW"/>
</dbReference>
<feature type="region of interest" description="Disordered" evidence="11">
    <location>
        <begin position="250"/>
        <end position="335"/>
    </location>
</feature>
<dbReference type="PANTHER" id="PTHR12628:SF13">
    <property type="entry name" value="HOMEOBOX PROTEIN HAT3.1"/>
    <property type="match status" value="1"/>
</dbReference>
<name>A0A0A9CFL1_ARUDO</name>
<reference evidence="13" key="2">
    <citation type="journal article" date="2015" name="Data Brief">
        <title>Shoot transcriptome of the giant reed, Arundo donax.</title>
        <authorList>
            <person name="Barrero R.A."/>
            <person name="Guerrero F.D."/>
            <person name="Moolhuijzen P."/>
            <person name="Goolsby J.A."/>
            <person name="Tidwell J."/>
            <person name="Bellgard S.E."/>
            <person name="Bellgard M.I."/>
        </authorList>
    </citation>
    <scope>NUCLEOTIDE SEQUENCE</scope>
    <source>
        <tissue evidence="13">Shoot tissue taken approximately 20 cm above the soil surface</tissue>
    </source>
</reference>
<keyword evidence="6" id="KW-0238">DNA-binding</keyword>
<feature type="compositionally biased region" description="Basic and acidic residues" evidence="11">
    <location>
        <begin position="276"/>
        <end position="300"/>
    </location>
</feature>
<dbReference type="GO" id="GO:0003682">
    <property type="term" value="F:chromatin binding"/>
    <property type="evidence" value="ECO:0007669"/>
    <property type="project" value="TreeGrafter"/>
</dbReference>
<feature type="compositionally biased region" description="Basic residues" evidence="11">
    <location>
        <begin position="55"/>
        <end position="65"/>
    </location>
</feature>
<feature type="compositionally biased region" description="Acidic residues" evidence="11">
    <location>
        <begin position="301"/>
        <end position="310"/>
    </location>
</feature>
<dbReference type="GO" id="GO:0045814">
    <property type="term" value="P:negative regulation of gene expression, epigenetic"/>
    <property type="evidence" value="ECO:0007669"/>
    <property type="project" value="TreeGrafter"/>
</dbReference>
<dbReference type="EMBL" id="GBRH01222811">
    <property type="protein sequence ID" value="JAD75084.1"/>
    <property type="molecule type" value="Transcribed_RNA"/>
</dbReference>
<evidence type="ECO:0000256" key="7">
    <source>
        <dbReference type="ARBA" id="ARBA00023155"/>
    </source>
</evidence>
<evidence type="ECO:0000256" key="5">
    <source>
        <dbReference type="ARBA" id="ARBA00023015"/>
    </source>
</evidence>
<evidence type="ECO:0000256" key="8">
    <source>
        <dbReference type="ARBA" id="ARBA00023163"/>
    </source>
</evidence>
<keyword evidence="2" id="KW-0479">Metal-binding</keyword>
<dbReference type="PANTHER" id="PTHR12628">
    <property type="entry name" value="POLYCOMB-LIKE TRANSCRIPTION FACTOR"/>
    <property type="match status" value="1"/>
</dbReference>
<dbReference type="Gene3D" id="3.30.40.10">
    <property type="entry name" value="Zinc/RING finger domain, C3HC4 (zinc finger)"/>
    <property type="match status" value="1"/>
</dbReference>